<evidence type="ECO:0000313" key="4">
    <source>
        <dbReference type="Proteomes" id="UP000294721"/>
    </source>
</evidence>
<evidence type="ECO:0000259" key="1">
    <source>
        <dbReference type="Pfam" id="PF09012"/>
    </source>
</evidence>
<dbReference type="Pfam" id="PF09012">
    <property type="entry name" value="FeoC"/>
    <property type="match status" value="1"/>
</dbReference>
<protein>
    <submittedName>
        <fullName evidence="3">FeoC-like transcriptional regulator</fullName>
    </submittedName>
</protein>
<dbReference type="RefSeq" id="WP_132954076.1">
    <property type="nucleotide sequence ID" value="NZ_CP091507.1"/>
</dbReference>
<dbReference type="SUPFAM" id="SSF46785">
    <property type="entry name" value="Winged helix' DNA-binding domain"/>
    <property type="match status" value="1"/>
</dbReference>
<dbReference type="EMBL" id="SLXE01000017">
    <property type="protein sequence ID" value="TCP04871.1"/>
    <property type="molecule type" value="Genomic_DNA"/>
</dbReference>
<dbReference type="AlphaFoldDB" id="A0AAE9KHP1"/>
<dbReference type="Gene3D" id="1.10.10.10">
    <property type="entry name" value="Winged helix-like DNA-binding domain superfamily/Winged helix DNA-binding domain"/>
    <property type="match status" value="1"/>
</dbReference>
<dbReference type="InterPro" id="IPR015102">
    <property type="entry name" value="Tscrpt_reg_HTH_FeoC"/>
</dbReference>
<reference evidence="2 4" key="1">
    <citation type="submission" date="2019-03" db="EMBL/GenBank/DDBJ databases">
        <title>Genomic Encyclopedia of Type Strains, Phase IV (KMG-IV): sequencing the most valuable type-strain genomes for metagenomic binning, comparative biology and taxonomic classification.</title>
        <authorList>
            <person name="Goeker M."/>
        </authorList>
    </citation>
    <scope>NUCLEOTIDE SEQUENCE [LARGE SCALE GENOMIC DNA]</scope>
    <source>
        <strain evidence="2 4">DSM 17474</strain>
    </source>
</reference>
<keyword evidence="4" id="KW-1185">Reference proteome</keyword>
<dbReference type="EMBL" id="CP091507">
    <property type="protein sequence ID" value="UOO80356.1"/>
    <property type="molecule type" value="Genomic_DNA"/>
</dbReference>
<dbReference type="Proteomes" id="UP000829756">
    <property type="component" value="Chromosome"/>
</dbReference>
<dbReference type="Proteomes" id="UP000294721">
    <property type="component" value="Unassembled WGS sequence"/>
</dbReference>
<evidence type="ECO:0000313" key="5">
    <source>
        <dbReference type="Proteomes" id="UP000829756"/>
    </source>
</evidence>
<name>A0AAE9KHP1_9NEIS</name>
<dbReference type="KEGG" id="usu:LVJ78_04970"/>
<evidence type="ECO:0000313" key="3">
    <source>
        <dbReference type="EMBL" id="UOO80356.1"/>
    </source>
</evidence>
<sequence>MIITDLSQYLRRHRRASVADMAMGLGTSAEALAPMLDMLERKGRIRKLPEGSSCGSKSCCKCDPATVALYEWAGSEAVQTPIEIHRGR</sequence>
<dbReference type="InterPro" id="IPR036388">
    <property type="entry name" value="WH-like_DNA-bd_sf"/>
</dbReference>
<feature type="domain" description="Transcriptional regulator HTH-type FeoC" evidence="1">
    <location>
        <begin position="2"/>
        <end position="71"/>
    </location>
</feature>
<reference evidence="3" key="3">
    <citation type="journal article" date="2022" name="Res Sq">
        <title>Evolution of multicellular longitudinally dividing oral cavity symbionts (Neisseriaceae).</title>
        <authorList>
            <person name="Nyongesa S."/>
            <person name="Weber P."/>
            <person name="Bernet E."/>
            <person name="Pullido F."/>
            <person name="Nieckarz M."/>
            <person name="Delaby M."/>
            <person name="Nieves C."/>
            <person name="Viehboeck T."/>
            <person name="Krause N."/>
            <person name="Rivera-Millot A."/>
            <person name="Nakamura A."/>
            <person name="Vischer N."/>
            <person name="VanNieuwenhze M."/>
            <person name="Brun Y."/>
            <person name="Cava F."/>
            <person name="Bulgheresi S."/>
            <person name="Veyrier F."/>
        </authorList>
    </citation>
    <scope>NUCLEOTIDE SEQUENCE</scope>
    <source>
        <strain evidence="3">1258/02</strain>
    </source>
</reference>
<accession>A0AAE9KHP1</accession>
<evidence type="ECO:0000313" key="2">
    <source>
        <dbReference type="EMBL" id="TCP04871.1"/>
    </source>
</evidence>
<organism evidence="3 5">
    <name type="scientific">Uruburuella suis</name>
    <dbReference type="NCBI Taxonomy" id="252130"/>
    <lineage>
        <taxon>Bacteria</taxon>
        <taxon>Pseudomonadati</taxon>
        <taxon>Pseudomonadota</taxon>
        <taxon>Betaproteobacteria</taxon>
        <taxon>Neisseriales</taxon>
        <taxon>Neisseriaceae</taxon>
        <taxon>Uruburuella</taxon>
    </lineage>
</organism>
<proteinExistence type="predicted"/>
<dbReference type="InterPro" id="IPR036390">
    <property type="entry name" value="WH_DNA-bd_sf"/>
</dbReference>
<gene>
    <name evidence="2" type="ORF">EV680_11711</name>
    <name evidence="3" type="ORF">LVJ78_04970</name>
</gene>
<reference evidence="3" key="2">
    <citation type="submission" date="2021-12" db="EMBL/GenBank/DDBJ databases">
        <authorList>
            <person name="Veyrier F.J."/>
        </authorList>
    </citation>
    <scope>NUCLEOTIDE SEQUENCE</scope>
    <source>
        <strain evidence="3">1258/02</strain>
    </source>
</reference>